<name>A0A0F6UBY9_PSEAI</name>
<dbReference type="EC" id="3.1.4.52" evidence="2"/>
<dbReference type="SUPFAM" id="SSF141868">
    <property type="entry name" value="EAL domain-like"/>
    <property type="match status" value="1"/>
</dbReference>
<evidence type="ECO:0000256" key="6">
    <source>
        <dbReference type="ARBA" id="ARBA00022801"/>
    </source>
</evidence>
<dbReference type="AlphaFoldDB" id="A0A0F6UBY9"/>
<dbReference type="Proteomes" id="UP000045039">
    <property type="component" value="Unassembled WGS sequence"/>
</dbReference>
<accession>A0A0F6UBY9</accession>
<keyword evidence="4" id="KW-0973">c-di-GMP</keyword>
<evidence type="ECO:0000313" key="14">
    <source>
        <dbReference type="Proteomes" id="UP000045039"/>
    </source>
</evidence>
<dbReference type="Pfam" id="PF12792">
    <property type="entry name" value="CSS-motif"/>
    <property type="match status" value="1"/>
</dbReference>
<sequence>MQIGRPRRDSLFHFGIVIAALAAVPLLMAPLVYQQARMRAEGEAAVTSVAILRQLDTLLGVVSDSLDKSQEAVGKPCREVLGRLTRMTMLSPYFRSLVLVERENVYCSSLRGELHDLPLQVAFKALGSLPAGQRITPSNATPQVPERASVIMSRGDENGSGVLAIIDGQYLLDIQQAASYDERFQVQMVLRQSQRQLPGGAPATGDGVAVAASARFPVEVRVAVAPALASAYRADAWRHYAPFILLAALLAGYLAHLFCRRRLSLVGDMYRAMRAREFHMVYQPIIHLDTGECRGVEALVRWQRPDRSQVRPDIFIPLAEDNGMIGDLTRHIFGLVAADLAQLGLGAGDHLGVNVSGSHLASHGFVDDVRRLLGAIGSEGPQLVLEVTEREALPHDAQLQHNIQQLRELGVQWALDDFGTGQSSLSHLQKLHADFLKIDRSFVSSVGSGSVNAVVLETIIALAQRLDLAMTAEGIETREQEQYLCGHSIQWGQGYLFSPPLKAAELWAWRNSRRGAEREARVAAS</sequence>
<keyword evidence="5 10" id="KW-0812">Transmembrane</keyword>
<dbReference type="EMBL" id="KT454971">
    <property type="protein sequence ID" value="ALI59451.1"/>
    <property type="molecule type" value="Genomic_DNA"/>
</dbReference>
<gene>
    <name evidence="12" type="primary">adrB</name>
    <name evidence="13" type="synonym">adrB_1</name>
    <name evidence="12" type="ORF">CCBH4851_00753</name>
    <name evidence="13" type="ORF">PAERUG_P19_London_7_VIM_2_05_10_02605</name>
</gene>
<dbReference type="PATRIC" id="fig|287.1491.peg.2845"/>
<dbReference type="CDD" id="cd01948">
    <property type="entry name" value="EAL"/>
    <property type="match status" value="1"/>
</dbReference>
<dbReference type="Gene3D" id="3.20.20.450">
    <property type="entry name" value="EAL domain"/>
    <property type="match status" value="1"/>
</dbReference>
<evidence type="ECO:0000313" key="12">
    <source>
        <dbReference type="EMBL" id="ALI59451.1"/>
    </source>
</evidence>
<protein>
    <recommendedName>
        <fullName evidence="2">cyclic-guanylate-specific phosphodiesterase</fullName>
        <ecNumber evidence="2">3.1.4.52</ecNumber>
    </recommendedName>
</protein>
<dbReference type="PROSITE" id="PS50883">
    <property type="entry name" value="EAL"/>
    <property type="match status" value="1"/>
</dbReference>
<organism evidence="12">
    <name type="scientific">Pseudomonas aeruginosa</name>
    <dbReference type="NCBI Taxonomy" id="287"/>
    <lineage>
        <taxon>Bacteria</taxon>
        <taxon>Pseudomonadati</taxon>
        <taxon>Pseudomonadota</taxon>
        <taxon>Gammaproteobacteria</taxon>
        <taxon>Pseudomonadales</taxon>
        <taxon>Pseudomonadaceae</taxon>
        <taxon>Pseudomonas</taxon>
    </lineage>
</organism>
<keyword evidence="3" id="KW-1003">Cell membrane</keyword>
<evidence type="ECO:0000256" key="2">
    <source>
        <dbReference type="ARBA" id="ARBA00012282"/>
    </source>
</evidence>
<keyword evidence="6 12" id="KW-0378">Hydrolase</keyword>
<evidence type="ECO:0000256" key="8">
    <source>
        <dbReference type="ARBA" id="ARBA00023136"/>
    </source>
</evidence>
<evidence type="ECO:0000256" key="1">
    <source>
        <dbReference type="ARBA" id="ARBA00004651"/>
    </source>
</evidence>
<dbReference type="GO" id="GO:0071111">
    <property type="term" value="F:cyclic-guanylate-specific phosphodiesterase activity"/>
    <property type="evidence" value="ECO:0007669"/>
    <property type="project" value="UniProtKB-EC"/>
</dbReference>
<comment type="catalytic activity">
    <reaction evidence="9">
        <text>3',3'-c-di-GMP + H2O = 5'-phosphoguanylyl(3'-&gt;5')guanosine + H(+)</text>
        <dbReference type="Rhea" id="RHEA:24902"/>
        <dbReference type="ChEBI" id="CHEBI:15377"/>
        <dbReference type="ChEBI" id="CHEBI:15378"/>
        <dbReference type="ChEBI" id="CHEBI:58754"/>
        <dbReference type="ChEBI" id="CHEBI:58805"/>
        <dbReference type="EC" id="3.1.4.52"/>
    </reaction>
</comment>
<dbReference type="RefSeq" id="WP_003143739.1">
    <property type="nucleotide sequence ID" value="NZ_AP040361.1"/>
</dbReference>
<feature type="transmembrane region" description="Helical" evidence="10">
    <location>
        <begin position="12"/>
        <end position="33"/>
    </location>
</feature>
<evidence type="ECO:0000256" key="4">
    <source>
        <dbReference type="ARBA" id="ARBA00022636"/>
    </source>
</evidence>
<dbReference type="GO" id="GO:0005886">
    <property type="term" value="C:plasma membrane"/>
    <property type="evidence" value="ECO:0007669"/>
    <property type="project" value="UniProtKB-SubCell"/>
</dbReference>
<dbReference type="PANTHER" id="PTHR33121">
    <property type="entry name" value="CYCLIC DI-GMP PHOSPHODIESTERASE PDEF"/>
    <property type="match status" value="1"/>
</dbReference>
<evidence type="ECO:0000256" key="10">
    <source>
        <dbReference type="SAM" id="Phobius"/>
    </source>
</evidence>
<evidence type="ECO:0000256" key="3">
    <source>
        <dbReference type="ARBA" id="ARBA00022475"/>
    </source>
</evidence>
<reference evidence="14" key="2">
    <citation type="submission" date="2015-06" db="EMBL/GenBank/DDBJ databases">
        <authorList>
            <person name="Radhakrishnan Rajesh"/>
            <person name="Underwood Anthony"/>
            <person name="Al-Shahib Ali"/>
        </authorList>
    </citation>
    <scope>NUCLEOTIDE SEQUENCE [LARGE SCALE GENOMIC DNA]</scope>
    <source>
        <strain evidence="14">P19_London_7_VIM_2_05_10</strain>
    </source>
</reference>
<dbReference type="SMART" id="SM00052">
    <property type="entry name" value="EAL"/>
    <property type="match status" value="1"/>
</dbReference>
<evidence type="ECO:0000256" key="5">
    <source>
        <dbReference type="ARBA" id="ARBA00022692"/>
    </source>
</evidence>
<evidence type="ECO:0000259" key="11">
    <source>
        <dbReference type="PROSITE" id="PS50883"/>
    </source>
</evidence>
<dbReference type="Pfam" id="PF00563">
    <property type="entry name" value="EAL"/>
    <property type="match status" value="1"/>
</dbReference>
<evidence type="ECO:0000313" key="13">
    <source>
        <dbReference type="EMBL" id="CRO82234.1"/>
    </source>
</evidence>
<evidence type="ECO:0000256" key="9">
    <source>
        <dbReference type="ARBA" id="ARBA00034290"/>
    </source>
</evidence>
<dbReference type="EMBL" id="CVVU01000177">
    <property type="protein sequence ID" value="CRO82234.1"/>
    <property type="molecule type" value="Genomic_DNA"/>
</dbReference>
<proteinExistence type="predicted"/>
<comment type="subcellular location">
    <subcellularLocation>
        <location evidence="1">Cell membrane</location>
        <topology evidence="1">Multi-pass membrane protein</topology>
    </subcellularLocation>
</comment>
<keyword evidence="7 10" id="KW-1133">Transmembrane helix</keyword>
<dbReference type="InterPro" id="IPR050706">
    <property type="entry name" value="Cyclic-di-GMP_PDE-like"/>
</dbReference>
<dbReference type="InterPro" id="IPR001633">
    <property type="entry name" value="EAL_dom"/>
</dbReference>
<evidence type="ECO:0000256" key="7">
    <source>
        <dbReference type="ARBA" id="ARBA00022989"/>
    </source>
</evidence>
<feature type="domain" description="EAL" evidence="11">
    <location>
        <begin position="262"/>
        <end position="514"/>
    </location>
</feature>
<keyword evidence="8 10" id="KW-0472">Membrane</keyword>
<dbReference type="InterPro" id="IPR024744">
    <property type="entry name" value="CSS-motif_dom"/>
</dbReference>
<feature type="transmembrane region" description="Helical" evidence="10">
    <location>
        <begin position="240"/>
        <end position="259"/>
    </location>
</feature>
<reference evidence="13" key="1">
    <citation type="submission" date="2015-06" db="EMBL/GenBank/DDBJ databases">
        <authorList>
            <person name="Radhakrishnan R."/>
            <person name="Underwood A."/>
            <person name="Al-Shahib A."/>
        </authorList>
    </citation>
    <scope>NUCLEOTIDE SEQUENCE</scope>
    <source>
        <strain evidence="13">P19_London_7_VIM_2_05_10</strain>
    </source>
</reference>
<dbReference type="InterPro" id="IPR035919">
    <property type="entry name" value="EAL_sf"/>
</dbReference>
<dbReference type="PANTHER" id="PTHR33121:SF79">
    <property type="entry name" value="CYCLIC DI-GMP PHOSPHODIESTERASE PDED-RELATED"/>
    <property type="match status" value="1"/>
</dbReference>
<reference evidence="12" key="3">
    <citation type="submission" date="2015-08" db="EMBL/GenBank/DDBJ databases">
        <title>Pseudomonas aeruginosa strain CCBH4851 chromosome region.</title>
        <authorList>
            <person name="Silveira M.C."/>
            <person name="Carvalho-Assef A.P.D."/>
            <person name="Albano R.M."/>
        </authorList>
    </citation>
    <scope>NUCLEOTIDE SEQUENCE</scope>
    <source>
        <strain evidence="12">CCBH4851</strain>
    </source>
</reference>